<evidence type="ECO:0000256" key="1">
    <source>
        <dbReference type="ARBA" id="ARBA00022679"/>
    </source>
</evidence>
<feature type="binding site" evidence="5">
    <location>
        <position position="106"/>
    </location>
    <ligand>
        <name>ATP</name>
        <dbReference type="ChEBI" id="CHEBI:30616"/>
    </ligand>
</feature>
<dbReference type="SMART" id="SM00028">
    <property type="entry name" value="TPR"/>
    <property type="match status" value="5"/>
</dbReference>
<dbReference type="Pfam" id="PF00069">
    <property type="entry name" value="Pkinase"/>
    <property type="match status" value="1"/>
</dbReference>
<dbReference type="Gene3D" id="1.25.40.10">
    <property type="entry name" value="Tetratricopeptide repeat domain"/>
    <property type="match status" value="3"/>
</dbReference>
<keyword evidence="1" id="KW-0808">Transferase</keyword>
<accession>A0A1I5A6I5</accession>
<dbReference type="Gene3D" id="1.10.510.10">
    <property type="entry name" value="Transferase(Phosphotransferase) domain 1"/>
    <property type="match status" value="1"/>
</dbReference>
<dbReference type="EMBL" id="FOVF01000033">
    <property type="protein sequence ID" value="SFN58141.1"/>
    <property type="molecule type" value="Genomic_DNA"/>
</dbReference>
<evidence type="ECO:0000256" key="4">
    <source>
        <dbReference type="ARBA" id="ARBA00022840"/>
    </source>
</evidence>
<dbReference type="RefSeq" id="WP_092410135.1">
    <property type="nucleotide sequence ID" value="NZ_FOVF01000033.1"/>
</dbReference>
<evidence type="ECO:0000313" key="8">
    <source>
        <dbReference type="EMBL" id="SFN58141.1"/>
    </source>
</evidence>
<dbReference type="PROSITE" id="PS00108">
    <property type="entry name" value="PROTEIN_KINASE_ST"/>
    <property type="match status" value="1"/>
</dbReference>
<keyword evidence="4 5" id="KW-0067">ATP-binding</keyword>
<proteinExistence type="predicted"/>
<keyword evidence="8" id="KW-0723">Serine/threonine-protein kinase</keyword>
<dbReference type="PANTHER" id="PTHR43289">
    <property type="entry name" value="MITOGEN-ACTIVATED PROTEIN KINASE KINASE KINASE 20-RELATED"/>
    <property type="match status" value="1"/>
</dbReference>
<evidence type="ECO:0000256" key="6">
    <source>
        <dbReference type="SAM" id="Phobius"/>
    </source>
</evidence>
<protein>
    <submittedName>
        <fullName evidence="8">Serine/threonine protein kinase</fullName>
    </submittedName>
</protein>
<feature type="transmembrane region" description="Helical" evidence="6">
    <location>
        <begin position="348"/>
        <end position="367"/>
    </location>
</feature>
<keyword evidence="6" id="KW-0472">Membrane</keyword>
<dbReference type="InterPro" id="IPR011990">
    <property type="entry name" value="TPR-like_helical_dom_sf"/>
</dbReference>
<evidence type="ECO:0000259" key="7">
    <source>
        <dbReference type="PROSITE" id="PS50011"/>
    </source>
</evidence>
<dbReference type="Proteomes" id="UP000198575">
    <property type="component" value="Unassembled WGS sequence"/>
</dbReference>
<evidence type="ECO:0000256" key="3">
    <source>
        <dbReference type="ARBA" id="ARBA00022777"/>
    </source>
</evidence>
<keyword evidence="6" id="KW-0812">Transmembrane</keyword>
<organism evidence="8 9">
    <name type="scientific">Dokdonella immobilis</name>
    <dbReference type="NCBI Taxonomy" id="578942"/>
    <lineage>
        <taxon>Bacteria</taxon>
        <taxon>Pseudomonadati</taxon>
        <taxon>Pseudomonadota</taxon>
        <taxon>Gammaproteobacteria</taxon>
        <taxon>Lysobacterales</taxon>
        <taxon>Rhodanobacteraceae</taxon>
        <taxon>Dokdonella</taxon>
    </lineage>
</organism>
<dbReference type="InterPro" id="IPR019734">
    <property type="entry name" value="TPR_rpt"/>
</dbReference>
<dbReference type="SMART" id="SM00220">
    <property type="entry name" value="S_TKc"/>
    <property type="match status" value="1"/>
</dbReference>
<keyword evidence="3 8" id="KW-0418">Kinase</keyword>
<dbReference type="OrthoDB" id="9801841at2"/>
<dbReference type="InterPro" id="IPR011009">
    <property type="entry name" value="Kinase-like_dom_sf"/>
</dbReference>
<feature type="domain" description="Protein kinase" evidence="7">
    <location>
        <begin position="75"/>
        <end position="323"/>
    </location>
</feature>
<dbReference type="InterPro" id="IPR000719">
    <property type="entry name" value="Prot_kinase_dom"/>
</dbReference>
<dbReference type="SUPFAM" id="SSF48452">
    <property type="entry name" value="TPR-like"/>
    <property type="match status" value="3"/>
</dbReference>
<dbReference type="SUPFAM" id="SSF56112">
    <property type="entry name" value="Protein kinase-like (PK-like)"/>
    <property type="match status" value="1"/>
</dbReference>
<name>A0A1I5A6I5_9GAMM</name>
<dbReference type="GO" id="GO:0005524">
    <property type="term" value="F:ATP binding"/>
    <property type="evidence" value="ECO:0007669"/>
    <property type="project" value="UniProtKB-UniRule"/>
</dbReference>
<evidence type="ECO:0000313" key="9">
    <source>
        <dbReference type="Proteomes" id="UP000198575"/>
    </source>
</evidence>
<dbReference type="CDD" id="cd14014">
    <property type="entry name" value="STKc_PknB_like"/>
    <property type="match status" value="1"/>
</dbReference>
<dbReference type="PANTHER" id="PTHR43289:SF34">
    <property type="entry name" value="SERINE_THREONINE-PROTEIN KINASE YBDM-RELATED"/>
    <property type="match status" value="1"/>
</dbReference>
<dbReference type="PROSITE" id="PS50011">
    <property type="entry name" value="PROTEIN_KINASE_DOM"/>
    <property type="match status" value="1"/>
</dbReference>
<dbReference type="PROSITE" id="PS00107">
    <property type="entry name" value="PROTEIN_KINASE_ATP"/>
    <property type="match status" value="1"/>
</dbReference>
<dbReference type="GO" id="GO:0004674">
    <property type="term" value="F:protein serine/threonine kinase activity"/>
    <property type="evidence" value="ECO:0007669"/>
    <property type="project" value="UniProtKB-KW"/>
</dbReference>
<dbReference type="InterPro" id="IPR017441">
    <property type="entry name" value="Protein_kinase_ATP_BS"/>
</dbReference>
<keyword evidence="9" id="KW-1185">Reference proteome</keyword>
<dbReference type="InterPro" id="IPR008271">
    <property type="entry name" value="Ser/Thr_kinase_AS"/>
</dbReference>
<keyword evidence="2 5" id="KW-0547">Nucleotide-binding</keyword>
<evidence type="ECO:0000256" key="2">
    <source>
        <dbReference type="ARBA" id="ARBA00022741"/>
    </source>
</evidence>
<sequence length="919" mass="100422">MPHIDHLAGHFERLCGLSEDEQRAEIARLDLAADDRRQLLDLLEADRRDGDPIRQVVSAGAASFQRTTANRLGAWRLIREIGAGGMGTVFLAERADGHFDQQVAIKLLRGFPTNDSMRRLRQERQILAGLDHPNIARLLDGGETGDGQPWLAMEYVEGSSLLDYASAHAPTLGDRLRLFDAMLDAIAHAHQHLIIHRDLKPANVLVSDEGVVKLLDFGIARLIDEGEAAQAATSTRVFSRGYASPEQRDGRTITTASDIYSLGVMLHELLTGRRDAADLSPPRLAPLALDADLAGILAKACATLPERRYSGASEFRDDLDRYRKGRPVRAARMTRTYRLRKFIGRHRIAVAAALLAVCVVAAFVWRLERERERAVVAEAASQRALLASERDAASARASLQFLTDAFSAASPDRAMSRQVSVPNLLDAARLKLASLQAKDPAVAKQMQRLLAVLYSQLGEARTARDLMRDGLAGITPTDGAEALRLAEDYAEYSMLLGLLEEGPAAEEAARTAAAWRQQYAPGDVLLRINSLQSLAMVKHRSGDDTGAIEQLREALRLGTEKRVEDIDARIETAQLLANLLATRGDCDEALEIARNGLALADARLPDDAPSRLPLMRAQASALNACGRQAEAEPVLRAAIAMQERVVAAGGTRMMGLANDLALTLNDLGRYQEAAEMLKQSDRARGEVGLGKIDDAISLGNRAGILENAGDYAGALSAFDRARAVLDEDRLDADHQVRRRLERAFARTLGLVGQHARAWSMLTDLRTRCARIEGEDSGEYAMLTWQLALLAERMDDPAVGLPLLDEAARRWSALVPESHPVFAHVHRARARYAMRQGAFELAETNLLAAIARFEHDGSTLPVDLAIARSELADLRLRQGRKAEARSLLRQSLDVLGKTVLPGEIYRSRTEKLAASLGVSA</sequence>
<dbReference type="AlphaFoldDB" id="A0A1I5A6I5"/>
<reference evidence="8 9" key="1">
    <citation type="submission" date="2016-10" db="EMBL/GenBank/DDBJ databases">
        <authorList>
            <person name="de Groot N.N."/>
        </authorList>
    </citation>
    <scope>NUCLEOTIDE SEQUENCE [LARGE SCALE GENOMIC DNA]</scope>
    <source>
        <strain evidence="8 9">CGMCC 1.7659</strain>
    </source>
</reference>
<dbReference type="STRING" id="578942.SAMN05216289_1338"/>
<evidence type="ECO:0000256" key="5">
    <source>
        <dbReference type="PROSITE-ProRule" id="PRU10141"/>
    </source>
</evidence>
<gene>
    <name evidence="8" type="ORF">SAMN05216289_1338</name>
</gene>
<keyword evidence="6" id="KW-1133">Transmembrane helix</keyword>
<dbReference type="Pfam" id="PF13374">
    <property type="entry name" value="TPR_10"/>
    <property type="match status" value="1"/>
</dbReference>